<dbReference type="InterPro" id="IPR016197">
    <property type="entry name" value="Chromo-like_dom_sf"/>
</dbReference>
<evidence type="ECO:0000313" key="3">
    <source>
        <dbReference type="Proteomes" id="UP000825935"/>
    </source>
</evidence>
<dbReference type="OrthoDB" id="1648721at2759"/>
<dbReference type="InterPro" id="IPR056924">
    <property type="entry name" value="SH3_Tf2-1"/>
</dbReference>
<evidence type="ECO:0000313" key="2">
    <source>
        <dbReference type="EMBL" id="KAH7373557.1"/>
    </source>
</evidence>
<dbReference type="AlphaFoldDB" id="A0A8T2SYB3"/>
<proteinExistence type="predicted"/>
<accession>A0A8T2SYB3</accession>
<evidence type="ECO:0000259" key="1">
    <source>
        <dbReference type="Pfam" id="PF24626"/>
    </source>
</evidence>
<name>A0A8T2SYB3_CERRI</name>
<feature type="domain" description="Tf2-1-like SH3-like" evidence="1">
    <location>
        <begin position="74"/>
        <end position="119"/>
    </location>
</feature>
<gene>
    <name evidence="2" type="ORF">KP509_17G062300</name>
</gene>
<protein>
    <recommendedName>
        <fullName evidence="1">Tf2-1-like SH3-like domain-containing protein</fullName>
    </recommendedName>
</protein>
<dbReference type="Pfam" id="PF24626">
    <property type="entry name" value="SH3_Tf2-1"/>
    <property type="match status" value="1"/>
</dbReference>
<dbReference type="CDD" id="cd00024">
    <property type="entry name" value="CD_CSD"/>
    <property type="match status" value="1"/>
</dbReference>
<organism evidence="2 3">
    <name type="scientific">Ceratopteris richardii</name>
    <name type="common">Triangle waterfern</name>
    <dbReference type="NCBI Taxonomy" id="49495"/>
    <lineage>
        <taxon>Eukaryota</taxon>
        <taxon>Viridiplantae</taxon>
        <taxon>Streptophyta</taxon>
        <taxon>Embryophyta</taxon>
        <taxon>Tracheophyta</taxon>
        <taxon>Polypodiopsida</taxon>
        <taxon>Polypodiidae</taxon>
        <taxon>Polypodiales</taxon>
        <taxon>Pteridineae</taxon>
        <taxon>Pteridaceae</taxon>
        <taxon>Parkerioideae</taxon>
        <taxon>Ceratopteris</taxon>
    </lineage>
</organism>
<dbReference type="Proteomes" id="UP000825935">
    <property type="component" value="Chromosome 17"/>
</dbReference>
<keyword evidence="3" id="KW-1185">Reference proteome</keyword>
<sequence>MSPFELATCNEVITPLALTQDSTLSTKDPDCEAFLDQWEMKLEEAKSSLQRSKECMARYANKKSARNITLPQNITHKFNHRYYGPYKVSKQINLITYQVELPNVAQFHNAFHLSLLKRFKPNTKYGCNVPVLQEVNNQFIPEAIMRDQNTHEGPQFLIKWKGRPLVDCEWISANTFGPDHPF</sequence>
<reference evidence="2" key="1">
    <citation type="submission" date="2021-08" db="EMBL/GenBank/DDBJ databases">
        <title>WGS assembly of Ceratopteris richardii.</title>
        <authorList>
            <person name="Marchant D.B."/>
            <person name="Chen G."/>
            <person name="Jenkins J."/>
            <person name="Shu S."/>
            <person name="Leebens-Mack J."/>
            <person name="Grimwood J."/>
            <person name="Schmutz J."/>
            <person name="Soltis P."/>
            <person name="Soltis D."/>
            <person name="Chen Z.-H."/>
        </authorList>
    </citation>
    <scope>NUCLEOTIDE SEQUENCE</scope>
    <source>
        <strain evidence="2">Whitten #5841</strain>
        <tissue evidence="2">Leaf</tissue>
    </source>
</reference>
<dbReference type="EMBL" id="CM035422">
    <property type="protein sequence ID" value="KAH7373557.1"/>
    <property type="molecule type" value="Genomic_DNA"/>
</dbReference>
<comment type="caution">
    <text evidence="2">The sequence shown here is derived from an EMBL/GenBank/DDBJ whole genome shotgun (WGS) entry which is preliminary data.</text>
</comment>
<dbReference type="SUPFAM" id="SSF54160">
    <property type="entry name" value="Chromo domain-like"/>
    <property type="match status" value="1"/>
</dbReference>
<dbReference type="Gene3D" id="2.40.50.40">
    <property type="match status" value="1"/>
</dbReference>